<reference evidence="2" key="1">
    <citation type="journal article" date="2023" name="Front. Plant Sci.">
        <title>Chromosomal-level genome assembly of Melastoma candidum provides insights into trichome evolution.</title>
        <authorList>
            <person name="Zhong Y."/>
            <person name="Wu W."/>
            <person name="Sun C."/>
            <person name="Zou P."/>
            <person name="Liu Y."/>
            <person name="Dai S."/>
            <person name="Zhou R."/>
        </authorList>
    </citation>
    <scope>NUCLEOTIDE SEQUENCE [LARGE SCALE GENOMIC DNA]</scope>
</reference>
<organism evidence="1 2">
    <name type="scientific">Melastoma candidum</name>
    <dbReference type="NCBI Taxonomy" id="119954"/>
    <lineage>
        <taxon>Eukaryota</taxon>
        <taxon>Viridiplantae</taxon>
        <taxon>Streptophyta</taxon>
        <taxon>Embryophyta</taxon>
        <taxon>Tracheophyta</taxon>
        <taxon>Spermatophyta</taxon>
        <taxon>Magnoliopsida</taxon>
        <taxon>eudicotyledons</taxon>
        <taxon>Gunneridae</taxon>
        <taxon>Pentapetalae</taxon>
        <taxon>rosids</taxon>
        <taxon>malvids</taxon>
        <taxon>Myrtales</taxon>
        <taxon>Melastomataceae</taxon>
        <taxon>Melastomatoideae</taxon>
        <taxon>Melastomateae</taxon>
        <taxon>Melastoma</taxon>
    </lineage>
</organism>
<evidence type="ECO:0000313" key="1">
    <source>
        <dbReference type="EMBL" id="KAI4374340.1"/>
    </source>
</evidence>
<comment type="caution">
    <text evidence="1">The sequence shown here is derived from an EMBL/GenBank/DDBJ whole genome shotgun (WGS) entry which is preliminary data.</text>
</comment>
<dbReference type="EMBL" id="CM042883">
    <property type="protein sequence ID" value="KAI4374340.1"/>
    <property type="molecule type" value="Genomic_DNA"/>
</dbReference>
<dbReference type="Proteomes" id="UP001057402">
    <property type="component" value="Chromosome 4"/>
</dbReference>
<evidence type="ECO:0000313" key="2">
    <source>
        <dbReference type="Proteomes" id="UP001057402"/>
    </source>
</evidence>
<name>A0ACB9R613_9MYRT</name>
<gene>
    <name evidence="1" type="ORF">MLD38_012347</name>
</gene>
<sequence length="114" mass="12094">MVIGIVFTSVMLKAARRSHGVSHPSVRAASKKRLLGVHSVPWALGERAQRRPFPPQRALGTLPCFDLAALPPPLFAERPPPWTGPAPSYGAPPLCARPPTGCLLVSASRSPLSS</sequence>
<proteinExistence type="predicted"/>
<keyword evidence="2" id="KW-1185">Reference proteome</keyword>
<protein>
    <submittedName>
        <fullName evidence="1">Uncharacterized protein</fullName>
    </submittedName>
</protein>
<accession>A0ACB9R613</accession>